<evidence type="ECO:0000313" key="2">
    <source>
        <dbReference type="Proteomes" id="UP000054630"/>
    </source>
</evidence>
<proteinExistence type="predicted"/>
<evidence type="ECO:0000313" key="1">
    <source>
        <dbReference type="EMBL" id="KRX11769.1"/>
    </source>
</evidence>
<sequence>MVHLESIVSTDVFGRSSASVYTHGTQTNKAIATNQAHHNAFPIPSHP</sequence>
<comment type="caution">
    <text evidence="1">The sequence shown here is derived from an EMBL/GenBank/DDBJ whole genome shotgun (WGS) entry which is preliminary data.</text>
</comment>
<dbReference type="EMBL" id="JYDL01001449">
    <property type="protein sequence ID" value="KRX11769.1"/>
    <property type="molecule type" value="Genomic_DNA"/>
</dbReference>
<dbReference type="Proteomes" id="UP000054630">
    <property type="component" value="Unassembled WGS sequence"/>
</dbReference>
<name>A0A0V0RB79_9BILA</name>
<dbReference type="AlphaFoldDB" id="A0A0V0RB79"/>
<organism evidence="1 2">
    <name type="scientific">Trichinella nelsoni</name>
    <dbReference type="NCBI Taxonomy" id="6336"/>
    <lineage>
        <taxon>Eukaryota</taxon>
        <taxon>Metazoa</taxon>
        <taxon>Ecdysozoa</taxon>
        <taxon>Nematoda</taxon>
        <taxon>Enoplea</taxon>
        <taxon>Dorylaimia</taxon>
        <taxon>Trichinellida</taxon>
        <taxon>Trichinellidae</taxon>
        <taxon>Trichinella</taxon>
    </lineage>
</organism>
<reference evidence="1 2" key="1">
    <citation type="submission" date="2015-01" db="EMBL/GenBank/DDBJ databases">
        <title>Evolution of Trichinella species and genotypes.</title>
        <authorList>
            <person name="Korhonen P.K."/>
            <person name="Edoardo P."/>
            <person name="Giuseppe L.R."/>
            <person name="Gasser R.B."/>
        </authorList>
    </citation>
    <scope>NUCLEOTIDE SEQUENCE [LARGE SCALE GENOMIC DNA]</scope>
    <source>
        <strain evidence="1">ISS37</strain>
    </source>
</reference>
<gene>
    <name evidence="1" type="ORF">T07_3736</name>
</gene>
<protein>
    <submittedName>
        <fullName evidence="1">Uncharacterized protein</fullName>
    </submittedName>
</protein>
<keyword evidence="2" id="KW-1185">Reference proteome</keyword>
<accession>A0A0V0RB79</accession>